<feature type="signal peptide" evidence="2">
    <location>
        <begin position="1"/>
        <end position="22"/>
    </location>
</feature>
<protein>
    <recommendedName>
        <fullName evidence="3">Neprosin PEP catalytic domain-containing protein</fullName>
    </recommendedName>
</protein>
<feature type="domain" description="Neprosin PEP catalytic" evidence="3">
    <location>
        <begin position="151"/>
        <end position="407"/>
    </location>
</feature>
<dbReference type="InterPro" id="IPR053168">
    <property type="entry name" value="Glutamic_endopeptidase"/>
</dbReference>
<gene>
    <name evidence="4" type="ORF">GIB67_002419</name>
</gene>
<dbReference type="PROSITE" id="PS52045">
    <property type="entry name" value="NEPROSIN_PEP_CD"/>
    <property type="match status" value="1"/>
</dbReference>
<name>A0A7J7MPD9_9MAGN</name>
<dbReference type="PANTHER" id="PTHR31589:SF110">
    <property type="entry name" value="PROTEIN, PUTATIVE (DUF239)-RELATED"/>
    <property type="match status" value="1"/>
</dbReference>
<sequence length="408" mass="45780">MGSITLIVYLLCFLVRFHRVQGELSISEEEHLEFDNQLNVLNKPPLKTVVGEAGDVFDCVDIHKQPAFDHPLLKNHSVQMAPTSMPEGLIAKSLTASKELRPVQETVDCPHGTVPIRRTRKEDLKRAKSINTVSHAQRSISPHPKTSTLTTKYPGQHRAIVRTKLSNRMYHGAYGIMNTLNPNVEREQWSSAQIWVENAAGGQLDTIQVGWKVDPKLFGDTRTRFFIYWESNADFAEPKGCYNLLCSGFVQTNRENPVGATYAPTSKYGGQQYTVSFYIFQDGITKDWWLINRDLKNPIIYGYWPKSLFPSLTQGANYVGWGAVTQAASSGFSPQMGNGYFADGHYDHSGYFSNILVMNESYDAEEIKRDILEIVRDAPKCFNAKLYPYRQDVGNSIMYGGPGGACGV</sequence>
<keyword evidence="5" id="KW-1185">Reference proteome</keyword>
<dbReference type="Pfam" id="PF03080">
    <property type="entry name" value="Neprosin"/>
    <property type="match status" value="1"/>
</dbReference>
<proteinExistence type="predicted"/>
<accession>A0A7J7MPD9</accession>
<dbReference type="Gene3D" id="3.90.1320.10">
    <property type="entry name" value="Outer-capsid protein sigma 3, large lobe"/>
    <property type="match status" value="1"/>
</dbReference>
<dbReference type="InterPro" id="IPR004314">
    <property type="entry name" value="Neprosin"/>
</dbReference>
<feature type="chain" id="PRO_5029665236" description="Neprosin PEP catalytic domain-containing protein" evidence="2">
    <location>
        <begin position="23"/>
        <end position="408"/>
    </location>
</feature>
<dbReference type="Proteomes" id="UP000541444">
    <property type="component" value="Unassembled WGS sequence"/>
</dbReference>
<evidence type="ECO:0000256" key="1">
    <source>
        <dbReference type="SAM" id="MobiDB-lite"/>
    </source>
</evidence>
<dbReference type="OrthoDB" id="1858978at2759"/>
<evidence type="ECO:0000256" key="2">
    <source>
        <dbReference type="SAM" id="SignalP"/>
    </source>
</evidence>
<evidence type="ECO:0000259" key="3">
    <source>
        <dbReference type="PROSITE" id="PS52045"/>
    </source>
</evidence>
<keyword evidence="2" id="KW-0732">Signal</keyword>
<reference evidence="4 5" key="1">
    <citation type="journal article" date="2020" name="IScience">
        <title>Genome Sequencing of the Endangered Kingdonia uniflora (Circaeasteraceae, Ranunculales) Reveals Potential Mechanisms of Evolutionary Specialization.</title>
        <authorList>
            <person name="Sun Y."/>
            <person name="Deng T."/>
            <person name="Zhang A."/>
            <person name="Moore M.J."/>
            <person name="Landis J.B."/>
            <person name="Lin N."/>
            <person name="Zhang H."/>
            <person name="Zhang X."/>
            <person name="Huang J."/>
            <person name="Zhang X."/>
            <person name="Sun H."/>
            <person name="Wang H."/>
        </authorList>
    </citation>
    <scope>NUCLEOTIDE SEQUENCE [LARGE SCALE GENOMIC DNA]</scope>
    <source>
        <strain evidence="4">TB1705</strain>
        <tissue evidence="4">Leaf</tissue>
    </source>
</reference>
<organism evidence="4 5">
    <name type="scientific">Kingdonia uniflora</name>
    <dbReference type="NCBI Taxonomy" id="39325"/>
    <lineage>
        <taxon>Eukaryota</taxon>
        <taxon>Viridiplantae</taxon>
        <taxon>Streptophyta</taxon>
        <taxon>Embryophyta</taxon>
        <taxon>Tracheophyta</taxon>
        <taxon>Spermatophyta</taxon>
        <taxon>Magnoliopsida</taxon>
        <taxon>Ranunculales</taxon>
        <taxon>Circaeasteraceae</taxon>
        <taxon>Kingdonia</taxon>
    </lineage>
</organism>
<dbReference type="PANTHER" id="PTHR31589">
    <property type="entry name" value="PROTEIN, PUTATIVE (DUF239)-RELATED-RELATED"/>
    <property type="match status" value="1"/>
</dbReference>
<dbReference type="InterPro" id="IPR025521">
    <property type="entry name" value="Neprosin_propep"/>
</dbReference>
<dbReference type="AlphaFoldDB" id="A0A7J7MPD9"/>
<feature type="region of interest" description="Disordered" evidence="1">
    <location>
        <begin position="132"/>
        <end position="151"/>
    </location>
</feature>
<evidence type="ECO:0000313" key="4">
    <source>
        <dbReference type="EMBL" id="KAF6156704.1"/>
    </source>
</evidence>
<dbReference type="EMBL" id="JACGCM010001306">
    <property type="protein sequence ID" value="KAF6156704.1"/>
    <property type="molecule type" value="Genomic_DNA"/>
</dbReference>
<dbReference type="Pfam" id="PF14365">
    <property type="entry name" value="Neprosin_AP"/>
    <property type="match status" value="1"/>
</dbReference>
<comment type="caution">
    <text evidence="4">The sequence shown here is derived from an EMBL/GenBank/DDBJ whole genome shotgun (WGS) entry which is preliminary data.</text>
</comment>
<evidence type="ECO:0000313" key="5">
    <source>
        <dbReference type="Proteomes" id="UP000541444"/>
    </source>
</evidence>